<keyword evidence="1" id="KW-1133">Transmembrane helix</keyword>
<dbReference type="Proteomes" id="UP000823786">
    <property type="component" value="Unassembled WGS sequence"/>
</dbReference>
<sequence>MIILTGFAIGLLSAGMRSTICYALAGCLIVAVFTLAALFSSGAVSLLTLVLALLSYNAGIAATLLTALILAPRHQV</sequence>
<feature type="transmembrane region" description="Helical" evidence="1">
    <location>
        <begin position="46"/>
        <end position="71"/>
    </location>
</feature>
<keyword evidence="1" id="KW-0472">Membrane</keyword>
<comment type="caution">
    <text evidence="2">The sequence shown here is derived from an EMBL/GenBank/DDBJ whole genome shotgun (WGS) entry which is preliminary data.</text>
</comment>
<organism evidence="2 3">
    <name type="scientific">Rhizobium herbae</name>
    <dbReference type="NCBI Taxonomy" id="508661"/>
    <lineage>
        <taxon>Bacteria</taxon>
        <taxon>Pseudomonadati</taxon>
        <taxon>Pseudomonadota</taxon>
        <taxon>Alphaproteobacteria</taxon>
        <taxon>Hyphomicrobiales</taxon>
        <taxon>Rhizobiaceae</taxon>
        <taxon>Rhizobium/Agrobacterium group</taxon>
        <taxon>Rhizobium</taxon>
    </lineage>
</organism>
<dbReference type="EMBL" id="JAGGJV010000002">
    <property type="protein sequence ID" value="MBP1857680.1"/>
    <property type="molecule type" value="Genomic_DNA"/>
</dbReference>
<gene>
    <name evidence="2" type="ORF">J2Z75_001176</name>
</gene>
<name>A0ABS4EIB9_9HYPH</name>
<proteinExistence type="predicted"/>
<evidence type="ECO:0000256" key="1">
    <source>
        <dbReference type="SAM" id="Phobius"/>
    </source>
</evidence>
<protein>
    <submittedName>
        <fullName evidence="2">Uncharacterized protein</fullName>
    </submittedName>
</protein>
<accession>A0ABS4EIB9</accession>
<keyword evidence="3" id="KW-1185">Reference proteome</keyword>
<dbReference type="RefSeq" id="WP_209849097.1">
    <property type="nucleotide sequence ID" value="NZ_JAGGJV010000002.1"/>
</dbReference>
<feature type="transmembrane region" description="Helical" evidence="1">
    <location>
        <begin position="20"/>
        <end position="40"/>
    </location>
</feature>
<keyword evidence="1" id="KW-0812">Transmembrane</keyword>
<evidence type="ECO:0000313" key="2">
    <source>
        <dbReference type="EMBL" id="MBP1857680.1"/>
    </source>
</evidence>
<evidence type="ECO:0000313" key="3">
    <source>
        <dbReference type="Proteomes" id="UP000823786"/>
    </source>
</evidence>
<reference evidence="2 3" key="1">
    <citation type="submission" date="2021-03" db="EMBL/GenBank/DDBJ databases">
        <title>Genomic Encyclopedia of Type Strains, Phase IV (KMG-IV): sequencing the most valuable type-strain genomes for metagenomic binning, comparative biology and taxonomic classification.</title>
        <authorList>
            <person name="Goeker M."/>
        </authorList>
    </citation>
    <scope>NUCLEOTIDE SEQUENCE [LARGE SCALE GENOMIC DNA]</scope>
    <source>
        <strain evidence="2 3">DSM 26427</strain>
    </source>
</reference>